<evidence type="ECO:0000313" key="2">
    <source>
        <dbReference type="EMBL" id="GKX28592.1"/>
    </source>
</evidence>
<reference evidence="2" key="1">
    <citation type="submission" date="2022-06" db="EMBL/GenBank/DDBJ databases">
        <title>Vallitalea longa sp. nov., an anaerobic bacterium isolated from marine sediment.</title>
        <authorList>
            <person name="Hirano S."/>
            <person name="Terahara T."/>
            <person name="Mori K."/>
            <person name="Hamada M."/>
            <person name="Matsumoto R."/>
            <person name="Kobayashi T."/>
        </authorList>
    </citation>
    <scope>NUCLEOTIDE SEQUENCE</scope>
    <source>
        <strain evidence="2">SH18-1</strain>
    </source>
</reference>
<keyword evidence="1" id="KW-1133">Transmembrane helix</keyword>
<protein>
    <submittedName>
        <fullName evidence="2">Uncharacterized protein</fullName>
    </submittedName>
</protein>
<keyword evidence="1" id="KW-0812">Transmembrane</keyword>
<dbReference type="AlphaFoldDB" id="A0A9W6DEL9"/>
<evidence type="ECO:0000256" key="1">
    <source>
        <dbReference type="SAM" id="Phobius"/>
    </source>
</evidence>
<dbReference type="EMBL" id="BRLB01000001">
    <property type="protein sequence ID" value="GKX28592.1"/>
    <property type="molecule type" value="Genomic_DNA"/>
</dbReference>
<evidence type="ECO:0000313" key="3">
    <source>
        <dbReference type="Proteomes" id="UP001144256"/>
    </source>
</evidence>
<sequence length="74" mass="8539">MKKSIVFLCISAIVILIIIKLLTTSIFDPKRLTPDDPTGKKIYYTMVDNSDVEKDESNDCYDYRLSCYSDMLPH</sequence>
<proteinExistence type="predicted"/>
<comment type="caution">
    <text evidence="2">The sequence shown here is derived from an EMBL/GenBank/DDBJ whole genome shotgun (WGS) entry which is preliminary data.</text>
</comment>
<gene>
    <name evidence="2" type="ORF">SH1V18_10720</name>
</gene>
<name>A0A9W6DEL9_9FIRM</name>
<accession>A0A9W6DEL9</accession>
<keyword evidence="1" id="KW-0472">Membrane</keyword>
<keyword evidence="3" id="KW-1185">Reference proteome</keyword>
<dbReference type="RefSeq" id="WP_281813029.1">
    <property type="nucleotide sequence ID" value="NZ_BRLB01000001.1"/>
</dbReference>
<feature type="transmembrane region" description="Helical" evidence="1">
    <location>
        <begin position="5"/>
        <end position="27"/>
    </location>
</feature>
<dbReference type="Proteomes" id="UP001144256">
    <property type="component" value="Unassembled WGS sequence"/>
</dbReference>
<organism evidence="2 3">
    <name type="scientific">Vallitalea longa</name>
    <dbReference type="NCBI Taxonomy" id="2936439"/>
    <lineage>
        <taxon>Bacteria</taxon>
        <taxon>Bacillati</taxon>
        <taxon>Bacillota</taxon>
        <taxon>Clostridia</taxon>
        <taxon>Lachnospirales</taxon>
        <taxon>Vallitaleaceae</taxon>
        <taxon>Vallitalea</taxon>
    </lineage>
</organism>